<protein>
    <submittedName>
        <fullName evidence="1">Uncharacterized protein</fullName>
    </submittedName>
</protein>
<proteinExistence type="predicted"/>
<sequence>MLIPPSIKPFFSLHIYQISPSPNPHRLTTHLHRPTVPSSASTLFTEVEMKVTERSRKAWGRQNEDVDYVMMSDCCSGGSTDRQKIRRLQVTLMVARASQLLESIDLKIFKLHGSYKWAFLDSPGTNNPAALHVTIVEVPNELDWEIR</sequence>
<dbReference type="AlphaFoldDB" id="A0AAD5GBX6"/>
<comment type="caution">
    <text evidence="1">The sequence shown here is derived from an EMBL/GenBank/DDBJ whole genome shotgun (WGS) entry which is preliminary data.</text>
</comment>
<organism evidence="1 2">
    <name type="scientific">Ambrosia artemisiifolia</name>
    <name type="common">Common ragweed</name>
    <dbReference type="NCBI Taxonomy" id="4212"/>
    <lineage>
        <taxon>Eukaryota</taxon>
        <taxon>Viridiplantae</taxon>
        <taxon>Streptophyta</taxon>
        <taxon>Embryophyta</taxon>
        <taxon>Tracheophyta</taxon>
        <taxon>Spermatophyta</taxon>
        <taxon>Magnoliopsida</taxon>
        <taxon>eudicotyledons</taxon>
        <taxon>Gunneridae</taxon>
        <taxon>Pentapetalae</taxon>
        <taxon>asterids</taxon>
        <taxon>campanulids</taxon>
        <taxon>Asterales</taxon>
        <taxon>Asteraceae</taxon>
        <taxon>Asteroideae</taxon>
        <taxon>Heliantheae alliance</taxon>
        <taxon>Heliantheae</taxon>
        <taxon>Ambrosia</taxon>
    </lineage>
</organism>
<evidence type="ECO:0000313" key="1">
    <source>
        <dbReference type="EMBL" id="KAI7734756.1"/>
    </source>
</evidence>
<accession>A0AAD5GBX6</accession>
<name>A0AAD5GBX6_AMBAR</name>
<reference evidence="1" key="1">
    <citation type="submission" date="2022-06" db="EMBL/GenBank/DDBJ databases">
        <title>Uncovering the hologenomic basis of an extraordinary plant invasion.</title>
        <authorList>
            <person name="Bieker V.C."/>
            <person name="Martin M.D."/>
            <person name="Gilbert T."/>
            <person name="Hodgins K."/>
            <person name="Battlay P."/>
            <person name="Petersen B."/>
            <person name="Wilson J."/>
        </authorList>
    </citation>
    <scope>NUCLEOTIDE SEQUENCE</scope>
    <source>
        <strain evidence="1">AA19_3_7</strain>
        <tissue evidence="1">Leaf</tissue>
    </source>
</reference>
<keyword evidence="2" id="KW-1185">Reference proteome</keyword>
<evidence type="ECO:0000313" key="2">
    <source>
        <dbReference type="Proteomes" id="UP001206925"/>
    </source>
</evidence>
<dbReference type="EMBL" id="JAMZMK010009648">
    <property type="protein sequence ID" value="KAI7734756.1"/>
    <property type="molecule type" value="Genomic_DNA"/>
</dbReference>
<dbReference type="Proteomes" id="UP001206925">
    <property type="component" value="Unassembled WGS sequence"/>
</dbReference>
<gene>
    <name evidence="1" type="ORF">M8C21_025942</name>
</gene>